<dbReference type="EMBL" id="JAACXV010014298">
    <property type="protein sequence ID" value="KAF7268853.1"/>
    <property type="molecule type" value="Genomic_DNA"/>
</dbReference>
<feature type="compositionally biased region" description="Basic and acidic residues" evidence="1">
    <location>
        <begin position="263"/>
        <end position="281"/>
    </location>
</feature>
<gene>
    <name evidence="2" type="ORF">GWI33_018051</name>
</gene>
<evidence type="ECO:0000256" key="1">
    <source>
        <dbReference type="SAM" id="MobiDB-lite"/>
    </source>
</evidence>
<proteinExistence type="predicted"/>
<organism evidence="2 3">
    <name type="scientific">Rhynchophorus ferrugineus</name>
    <name type="common">Red palm weevil</name>
    <name type="synonym">Curculio ferrugineus</name>
    <dbReference type="NCBI Taxonomy" id="354439"/>
    <lineage>
        <taxon>Eukaryota</taxon>
        <taxon>Metazoa</taxon>
        <taxon>Ecdysozoa</taxon>
        <taxon>Arthropoda</taxon>
        <taxon>Hexapoda</taxon>
        <taxon>Insecta</taxon>
        <taxon>Pterygota</taxon>
        <taxon>Neoptera</taxon>
        <taxon>Endopterygota</taxon>
        <taxon>Coleoptera</taxon>
        <taxon>Polyphaga</taxon>
        <taxon>Cucujiformia</taxon>
        <taxon>Curculionidae</taxon>
        <taxon>Dryophthorinae</taxon>
        <taxon>Rhynchophorus</taxon>
    </lineage>
</organism>
<name>A0A834HX99_RHYFE</name>
<reference evidence="2" key="1">
    <citation type="submission" date="2020-08" db="EMBL/GenBank/DDBJ databases">
        <title>Genome sequencing and assembly of the red palm weevil Rhynchophorus ferrugineus.</title>
        <authorList>
            <person name="Dias G.B."/>
            <person name="Bergman C.M."/>
            <person name="Manee M."/>
        </authorList>
    </citation>
    <scope>NUCLEOTIDE SEQUENCE</scope>
    <source>
        <strain evidence="2">AA-2017</strain>
        <tissue evidence="2">Whole larva</tissue>
    </source>
</reference>
<dbReference type="AlphaFoldDB" id="A0A834HX99"/>
<dbReference type="Proteomes" id="UP000625711">
    <property type="component" value="Unassembled WGS sequence"/>
</dbReference>
<evidence type="ECO:0000313" key="2">
    <source>
        <dbReference type="EMBL" id="KAF7268853.1"/>
    </source>
</evidence>
<feature type="compositionally biased region" description="Basic and acidic residues" evidence="1">
    <location>
        <begin position="245"/>
        <end position="254"/>
    </location>
</feature>
<comment type="caution">
    <text evidence="2">The sequence shown here is derived from an EMBL/GenBank/DDBJ whole genome shotgun (WGS) entry which is preliminary data.</text>
</comment>
<protein>
    <submittedName>
        <fullName evidence="2">Uncharacterized protein</fullName>
    </submittedName>
</protein>
<evidence type="ECO:0000313" key="3">
    <source>
        <dbReference type="Proteomes" id="UP000625711"/>
    </source>
</evidence>
<feature type="region of interest" description="Disordered" evidence="1">
    <location>
        <begin position="245"/>
        <end position="281"/>
    </location>
</feature>
<keyword evidence="3" id="KW-1185">Reference proteome</keyword>
<sequence length="281" mass="31153">MYLERTGTGRAFGGVAILIRDDLVFDEIPPTIDLRLPGSSRGPSLSDNTGIYSLKQLSSRPHIQLKECKLGNIQSLNPAFLHLGKTLKLILQKMHNPAQVIWKNVRRVKYAPSSQISMFKLDSGPMHNPEEISTGLGEHFYLTLTTQPNESPIQNERTHVDDILDTPISLESQTLNNRGGENVVADDLSRMEINALEDDDGSMIPQTTDGTVTLIDFQEEVEQLLADPIEVQPGQEELDEISKESAIADDKKESTAATIHSNNDPERTGMEISEKPLKCLL</sequence>
<accession>A0A834HX99</accession>